<dbReference type="Proteomes" id="UP000792457">
    <property type="component" value="Unassembled WGS sequence"/>
</dbReference>
<accession>A0A8K0KGD6</accession>
<gene>
    <name evidence="1" type="ORF">J437_LFUL014322</name>
</gene>
<dbReference type="AlphaFoldDB" id="A0A8K0KGD6"/>
<dbReference type="PANTHER" id="PTHR36498:SF1">
    <property type="entry name" value="TATA-BINDING PROTEIN-ASSOCIATED FACTOR 172"/>
    <property type="match status" value="1"/>
</dbReference>
<dbReference type="EMBL" id="KZ308839">
    <property type="protein sequence ID" value="KAG8234706.1"/>
    <property type="molecule type" value="Genomic_DNA"/>
</dbReference>
<reference evidence="1" key="2">
    <citation type="submission" date="2017-10" db="EMBL/GenBank/DDBJ databases">
        <title>Ladona fulva Genome sequencing and assembly.</title>
        <authorList>
            <person name="Murali S."/>
            <person name="Richards S."/>
            <person name="Bandaranaike D."/>
            <person name="Bellair M."/>
            <person name="Blankenburg K."/>
            <person name="Chao H."/>
            <person name="Dinh H."/>
            <person name="Doddapaneni H."/>
            <person name="Dugan-Rocha S."/>
            <person name="Elkadiri S."/>
            <person name="Gnanaolivu R."/>
            <person name="Hernandez B."/>
            <person name="Skinner E."/>
            <person name="Javaid M."/>
            <person name="Lee S."/>
            <person name="Li M."/>
            <person name="Ming W."/>
            <person name="Munidasa M."/>
            <person name="Muniz J."/>
            <person name="Nguyen L."/>
            <person name="Hughes D."/>
            <person name="Osuji N."/>
            <person name="Pu L.-L."/>
            <person name="Puazo M."/>
            <person name="Qu C."/>
            <person name="Quiroz J."/>
            <person name="Raj R."/>
            <person name="Weissenberger G."/>
            <person name="Xin Y."/>
            <person name="Zou X."/>
            <person name="Han Y."/>
            <person name="Worley K."/>
            <person name="Muzny D."/>
            <person name="Gibbs R."/>
        </authorList>
    </citation>
    <scope>NUCLEOTIDE SEQUENCE</scope>
    <source>
        <strain evidence="1">Sampled in the wild</strain>
    </source>
</reference>
<dbReference type="GO" id="GO:0003677">
    <property type="term" value="F:DNA binding"/>
    <property type="evidence" value="ECO:0007669"/>
    <property type="project" value="InterPro"/>
</dbReference>
<dbReference type="SUPFAM" id="SSF48371">
    <property type="entry name" value="ARM repeat"/>
    <property type="match status" value="1"/>
</dbReference>
<dbReference type="PANTHER" id="PTHR36498">
    <property type="entry name" value="TATA-BINDING PROTEIN-ASSOCIATED FACTOR 172"/>
    <property type="match status" value="1"/>
</dbReference>
<evidence type="ECO:0000313" key="1">
    <source>
        <dbReference type="EMBL" id="KAG8234706.1"/>
    </source>
</evidence>
<evidence type="ECO:0000313" key="2">
    <source>
        <dbReference type="Proteomes" id="UP000792457"/>
    </source>
</evidence>
<dbReference type="GO" id="GO:0016887">
    <property type="term" value="F:ATP hydrolysis activity"/>
    <property type="evidence" value="ECO:0007669"/>
    <property type="project" value="InterPro"/>
</dbReference>
<dbReference type="InterPro" id="IPR011989">
    <property type="entry name" value="ARM-like"/>
</dbReference>
<dbReference type="Gene3D" id="1.25.10.10">
    <property type="entry name" value="Leucine-rich Repeat Variant"/>
    <property type="match status" value="1"/>
</dbReference>
<reference evidence="1" key="1">
    <citation type="submission" date="2013-04" db="EMBL/GenBank/DDBJ databases">
        <authorList>
            <person name="Qu J."/>
            <person name="Murali S.C."/>
            <person name="Bandaranaike D."/>
            <person name="Bellair M."/>
            <person name="Blankenburg K."/>
            <person name="Chao H."/>
            <person name="Dinh H."/>
            <person name="Doddapaneni H."/>
            <person name="Downs B."/>
            <person name="Dugan-Rocha S."/>
            <person name="Elkadiri S."/>
            <person name="Gnanaolivu R.D."/>
            <person name="Hernandez B."/>
            <person name="Javaid M."/>
            <person name="Jayaseelan J.C."/>
            <person name="Lee S."/>
            <person name="Li M."/>
            <person name="Ming W."/>
            <person name="Munidasa M."/>
            <person name="Muniz J."/>
            <person name="Nguyen L."/>
            <person name="Ongeri F."/>
            <person name="Osuji N."/>
            <person name="Pu L.-L."/>
            <person name="Puazo M."/>
            <person name="Qu C."/>
            <person name="Quiroz J."/>
            <person name="Raj R."/>
            <person name="Weissenberger G."/>
            <person name="Xin Y."/>
            <person name="Zou X."/>
            <person name="Han Y."/>
            <person name="Richards S."/>
            <person name="Worley K."/>
            <person name="Muzny D."/>
            <person name="Gibbs R."/>
        </authorList>
    </citation>
    <scope>NUCLEOTIDE SEQUENCE</scope>
    <source>
        <strain evidence="1">Sampled in the wild</strain>
    </source>
</reference>
<name>A0A8K0KGD6_LADFU</name>
<dbReference type="InterPro" id="IPR044972">
    <property type="entry name" value="Mot1"/>
</dbReference>
<dbReference type="GO" id="GO:0017025">
    <property type="term" value="F:TBP-class protein binding"/>
    <property type="evidence" value="ECO:0007669"/>
    <property type="project" value="InterPro"/>
</dbReference>
<protein>
    <submittedName>
        <fullName evidence="1">Uncharacterized protein</fullName>
    </submittedName>
</protein>
<proteinExistence type="predicted"/>
<organism evidence="1 2">
    <name type="scientific">Ladona fulva</name>
    <name type="common">Scarce chaser dragonfly</name>
    <name type="synonym">Libellula fulva</name>
    <dbReference type="NCBI Taxonomy" id="123851"/>
    <lineage>
        <taxon>Eukaryota</taxon>
        <taxon>Metazoa</taxon>
        <taxon>Ecdysozoa</taxon>
        <taxon>Arthropoda</taxon>
        <taxon>Hexapoda</taxon>
        <taxon>Insecta</taxon>
        <taxon>Pterygota</taxon>
        <taxon>Palaeoptera</taxon>
        <taxon>Odonata</taxon>
        <taxon>Epiprocta</taxon>
        <taxon>Anisoptera</taxon>
        <taxon>Libelluloidea</taxon>
        <taxon>Libellulidae</taxon>
        <taxon>Ladona</taxon>
    </lineage>
</organism>
<dbReference type="OrthoDB" id="10252227at2759"/>
<comment type="caution">
    <text evidence="1">The sequence shown here is derived from an EMBL/GenBank/DDBJ whole genome shotgun (WGS) entry which is preliminary data.</text>
</comment>
<dbReference type="InterPro" id="IPR016024">
    <property type="entry name" value="ARM-type_fold"/>
</dbReference>
<sequence>MTSRLDRLFTLLESGSSAVTRRAAARQLGEVQRLHPHELHNLLKRISTYIHSPSWETRIAAGQAVEAVIRNVPPWNPTGSSVKREIQSCQAAALAGRMSFESFDISKVLENGAYLMGSEGKEYDVDDDTRVADIREKLAHQRQLLNERLGLDTPNRIGMDIGVEILTTEDFTPVNVNNSEFSRPDEAPRV</sequence>
<keyword evidence="2" id="KW-1185">Reference proteome</keyword>